<dbReference type="Gene3D" id="3.40.50.300">
    <property type="entry name" value="P-loop containing nucleotide triphosphate hydrolases"/>
    <property type="match status" value="1"/>
</dbReference>
<dbReference type="SUPFAM" id="SSF52540">
    <property type="entry name" value="P-loop containing nucleoside triphosphate hydrolases"/>
    <property type="match status" value="1"/>
</dbReference>
<organism evidence="11 12">
    <name type="scientific">Seleniivibrio woodruffii</name>
    <dbReference type="NCBI Taxonomy" id="1078050"/>
    <lineage>
        <taxon>Bacteria</taxon>
        <taxon>Pseudomonadati</taxon>
        <taxon>Deferribacterota</taxon>
        <taxon>Deferribacteres</taxon>
        <taxon>Deferribacterales</taxon>
        <taxon>Geovibrionaceae</taxon>
        <taxon>Seleniivibrio</taxon>
    </lineage>
</organism>
<dbReference type="GO" id="GO:0046872">
    <property type="term" value="F:metal ion binding"/>
    <property type="evidence" value="ECO:0007669"/>
    <property type="project" value="UniProtKB-KW"/>
</dbReference>
<dbReference type="OrthoDB" id="9815896at2"/>
<evidence type="ECO:0000256" key="3">
    <source>
        <dbReference type="ARBA" id="ARBA00019010"/>
    </source>
</evidence>
<keyword evidence="8" id="KW-0067">ATP-binding</keyword>
<dbReference type="Proteomes" id="UP000294614">
    <property type="component" value="Unassembled WGS sequence"/>
</dbReference>
<comment type="subcellular location">
    <subcellularLocation>
        <location evidence="1">Cytoplasm</location>
    </subcellularLocation>
</comment>
<keyword evidence="9" id="KW-0460">Magnesium</keyword>
<evidence type="ECO:0000256" key="10">
    <source>
        <dbReference type="ARBA" id="ARBA00032441"/>
    </source>
</evidence>
<evidence type="ECO:0000256" key="5">
    <source>
        <dbReference type="ARBA" id="ARBA00022694"/>
    </source>
</evidence>
<protein>
    <recommendedName>
        <fullName evidence="3">tRNA threonylcarbamoyladenosine biosynthesis protein TsaE</fullName>
    </recommendedName>
    <alternativeName>
        <fullName evidence="10">t(6)A37 threonylcarbamoyladenosine biosynthesis protein TsaE</fullName>
    </alternativeName>
</protein>
<dbReference type="RefSeq" id="WP_132873343.1">
    <property type="nucleotide sequence ID" value="NZ_JAJUHT010000012.1"/>
</dbReference>
<evidence type="ECO:0000313" key="12">
    <source>
        <dbReference type="Proteomes" id="UP000294614"/>
    </source>
</evidence>
<sequence>MNWNRILESEEDTKKFAEEAAEFLKGKVVLLNGTLGAGKTFFVKCIAEHFNCTPASSPTFTLHQQYDGDITIRHFDLYRLNSFHELENIDFFGILESGDTCFVEWAEKFNLHDELEKYIEINITVLDTNKREITAVLNC</sequence>
<keyword evidence="7" id="KW-0547">Nucleotide-binding</keyword>
<accession>A0A4R1K960</accession>
<dbReference type="GO" id="GO:0005524">
    <property type="term" value="F:ATP binding"/>
    <property type="evidence" value="ECO:0007669"/>
    <property type="project" value="UniProtKB-KW"/>
</dbReference>
<dbReference type="Pfam" id="PF02367">
    <property type="entry name" value="TsaE"/>
    <property type="match status" value="1"/>
</dbReference>
<keyword evidence="6" id="KW-0479">Metal-binding</keyword>
<name>A0A4R1K960_9BACT</name>
<evidence type="ECO:0000256" key="2">
    <source>
        <dbReference type="ARBA" id="ARBA00007599"/>
    </source>
</evidence>
<gene>
    <name evidence="11" type="ORF">C8D98_1427</name>
</gene>
<dbReference type="PANTHER" id="PTHR33540:SF2">
    <property type="entry name" value="TRNA THREONYLCARBAMOYLADENOSINE BIOSYNTHESIS PROTEIN TSAE"/>
    <property type="match status" value="1"/>
</dbReference>
<dbReference type="AlphaFoldDB" id="A0A4R1K960"/>
<dbReference type="NCBIfam" id="TIGR00150">
    <property type="entry name" value="T6A_YjeE"/>
    <property type="match status" value="1"/>
</dbReference>
<comment type="caution">
    <text evidence="11">The sequence shown here is derived from an EMBL/GenBank/DDBJ whole genome shotgun (WGS) entry which is preliminary data.</text>
</comment>
<proteinExistence type="inferred from homology"/>
<dbReference type="GO" id="GO:0005737">
    <property type="term" value="C:cytoplasm"/>
    <property type="evidence" value="ECO:0007669"/>
    <property type="project" value="UniProtKB-SubCell"/>
</dbReference>
<dbReference type="InterPro" id="IPR003442">
    <property type="entry name" value="T6A_TsaE"/>
</dbReference>
<comment type="similarity">
    <text evidence="2">Belongs to the TsaE family.</text>
</comment>
<dbReference type="GO" id="GO:0002949">
    <property type="term" value="P:tRNA threonylcarbamoyladenosine modification"/>
    <property type="evidence" value="ECO:0007669"/>
    <property type="project" value="InterPro"/>
</dbReference>
<evidence type="ECO:0000256" key="6">
    <source>
        <dbReference type="ARBA" id="ARBA00022723"/>
    </source>
</evidence>
<evidence type="ECO:0000313" key="11">
    <source>
        <dbReference type="EMBL" id="TCK60550.1"/>
    </source>
</evidence>
<reference evidence="11 12" key="1">
    <citation type="submission" date="2019-03" db="EMBL/GenBank/DDBJ databases">
        <title>Genomic Encyclopedia of Type Strains, Phase IV (KMG-IV): sequencing the most valuable type-strain genomes for metagenomic binning, comparative biology and taxonomic classification.</title>
        <authorList>
            <person name="Goeker M."/>
        </authorList>
    </citation>
    <scope>NUCLEOTIDE SEQUENCE [LARGE SCALE GENOMIC DNA]</scope>
    <source>
        <strain evidence="11 12">DSM 24984</strain>
    </source>
</reference>
<dbReference type="InterPro" id="IPR027417">
    <property type="entry name" value="P-loop_NTPase"/>
</dbReference>
<evidence type="ECO:0000256" key="7">
    <source>
        <dbReference type="ARBA" id="ARBA00022741"/>
    </source>
</evidence>
<evidence type="ECO:0000256" key="8">
    <source>
        <dbReference type="ARBA" id="ARBA00022840"/>
    </source>
</evidence>
<evidence type="ECO:0000256" key="1">
    <source>
        <dbReference type="ARBA" id="ARBA00004496"/>
    </source>
</evidence>
<dbReference type="EMBL" id="SMGG01000004">
    <property type="protein sequence ID" value="TCK60550.1"/>
    <property type="molecule type" value="Genomic_DNA"/>
</dbReference>
<dbReference type="PANTHER" id="PTHR33540">
    <property type="entry name" value="TRNA THREONYLCARBAMOYLADENOSINE BIOSYNTHESIS PROTEIN TSAE"/>
    <property type="match status" value="1"/>
</dbReference>
<evidence type="ECO:0000256" key="9">
    <source>
        <dbReference type="ARBA" id="ARBA00022842"/>
    </source>
</evidence>
<keyword evidence="12" id="KW-1185">Reference proteome</keyword>
<keyword evidence="5" id="KW-0819">tRNA processing</keyword>
<keyword evidence="4" id="KW-0963">Cytoplasm</keyword>
<evidence type="ECO:0000256" key="4">
    <source>
        <dbReference type="ARBA" id="ARBA00022490"/>
    </source>
</evidence>